<dbReference type="Pfam" id="PF12706">
    <property type="entry name" value="Lactamase_B_2"/>
    <property type="match status" value="1"/>
</dbReference>
<dbReference type="STRING" id="1520.LF65_02114"/>
<evidence type="ECO:0000313" key="3">
    <source>
        <dbReference type="Proteomes" id="UP000031866"/>
    </source>
</evidence>
<evidence type="ECO:0000313" key="2">
    <source>
        <dbReference type="EMBL" id="AJG98706.1"/>
    </source>
</evidence>
<gene>
    <name evidence="2" type="ORF">LF65_02114</name>
</gene>
<accession>A0A0B5QKE8</accession>
<protein>
    <submittedName>
        <fullName evidence="2">MBL fold metallo-hydrolase</fullName>
    </submittedName>
</protein>
<dbReference type="PANTHER" id="PTHR43546">
    <property type="entry name" value="UPF0173 METAL-DEPENDENT HYDROLASE MJ1163-RELATED"/>
    <property type="match status" value="1"/>
</dbReference>
<dbReference type="AlphaFoldDB" id="A0A0B5QKE8"/>
<dbReference type="Gene3D" id="3.60.15.10">
    <property type="entry name" value="Ribonuclease Z/Hydroxyacylglutathione hydrolase-like"/>
    <property type="match status" value="1"/>
</dbReference>
<dbReference type="GO" id="GO:0016787">
    <property type="term" value="F:hydrolase activity"/>
    <property type="evidence" value="ECO:0007669"/>
    <property type="project" value="UniProtKB-KW"/>
</dbReference>
<dbReference type="EMBL" id="CP010086">
    <property type="protein sequence ID" value="AJG98706.1"/>
    <property type="molecule type" value="Genomic_DNA"/>
</dbReference>
<feature type="domain" description="Metallo-beta-lactamase" evidence="1">
    <location>
        <begin position="39"/>
        <end position="232"/>
    </location>
</feature>
<dbReference type="SUPFAM" id="SSF56281">
    <property type="entry name" value="Metallo-hydrolase/oxidoreductase"/>
    <property type="match status" value="1"/>
</dbReference>
<dbReference type="RefSeq" id="WP_041895981.1">
    <property type="nucleotide sequence ID" value="NZ_CP010086.2"/>
</dbReference>
<dbReference type="OrthoDB" id="9789133at2"/>
<dbReference type="Proteomes" id="UP000031866">
    <property type="component" value="Chromosome"/>
</dbReference>
<sequence length="274" mass="31103">MKTGIELIKDIDECILEKGNVAFWWLGQLGYAIKIAETTIYLDAFLSDWPNRNIPPLLKPEEIINADFIIGTHDHPDHIDRDVWHQLSISSPNAKFVVPKLLITELSNDLKIPKNRFIGLDDGLSISEKDLKISSIPSAHEFLDQDSSGHYPYLGYIIEGNGCTVYHSGDTCMYDGIFSKLSQWDNFDIMFLPINGRDAKRYRENLIGNITYQEAVDLAGTIKPNLVVPGHYEMFDDNSENPILFYDYLNAKYPGIKCWIGDHGEMVKICKANS</sequence>
<keyword evidence="2" id="KW-0378">Hydrolase</keyword>
<reference evidence="3" key="1">
    <citation type="submission" date="2014-12" db="EMBL/GenBank/DDBJ databases">
        <title>Genome sequence of Clostridium beijerinckii strain 59B.</title>
        <authorList>
            <person name="Little G.T."/>
            <person name="Minton N.P."/>
        </authorList>
    </citation>
    <scope>NUCLEOTIDE SEQUENCE [LARGE SCALE GENOMIC DNA]</scope>
    <source>
        <strain evidence="3">59B</strain>
    </source>
</reference>
<evidence type="ECO:0000259" key="1">
    <source>
        <dbReference type="Pfam" id="PF12706"/>
    </source>
</evidence>
<dbReference type="InterPro" id="IPR050114">
    <property type="entry name" value="UPF0173_UPF0282_UlaG_hydrolase"/>
</dbReference>
<dbReference type="KEGG" id="cbei:LF65_02114"/>
<organism evidence="2 3">
    <name type="scientific">Clostridium beijerinckii</name>
    <name type="common">Clostridium MP</name>
    <dbReference type="NCBI Taxonomy" id="1520"/>
    <lineage>
        <taxon>Bacteria</taxon>
        <taxon>Bacillati</taxon>
        <taxon>Bacillota</taxon>
        <taxon>Clostridia</taxon>
        <taxon>Eubacteriales</taxon>
        <taxon>Clostridiaceae</taxon>
        <taxon>Clostridium</taxon>
    </lineage>
</organism>
<name>A0A0B5QKE8_CLOBE</name>
<dbReference type="InterPro" id="IPR036866">
    <property type="entry name" value="RibonucZ/Hydroxyglut_hydro"/>
</dbReference>
<proteinExistence type="predicted"/>
<dbReference type="InterPro" id="IPR001279">
    <property type="entry name" value="Metallo-B-lactamas"/>
</dbReference>